<protein>
    <submittedName>
        <fullName evidence="6">Transcriptional regulator</fullName>
    </submittedName>
</protein>
<dbReference type="AlphaFoldDB" id="A0A0U1PSG7"/>
<dbReference type="InterPro" id="IPR036390">
    <property type="entry name" value="WH_DNA-bd_sf"/>
</dbReference>
<dbReference type="PATRIC" id="fig|145458.8.peg.1816"/>
<gene>
    <name evidence="6" type="ORF">C5C51_09050</name>
    <name evidence="5" type="ORF">VT73_07970</name>
</gene>
<dbReference type="InterPro" id="IPR011991">
    <property type="entry name" value="ArsR-like_HTH"/>
</dbReference>
<keyword evidence="7" id="KW-1185">Reference proteome</keyword>
<dbReference type="Proteomes" id="UP000052979">
    <property type="component" value="Unassembled WGS sequence"/>
</dbReference>
<dbReference type="InterPro" id="IPR051081">
    <property type="entry name" value="HTH_MetalResp_TranReg"/>
</dbReference>
<evidence type="ECO:0000313" key="7">
    <source>
        <dbReference type="Proteomes" id="UP000052979"/>
    </source>
</evidence>
<dbReference type="CDD" id="cd00090">
    <property type="entry name" value="HTH_ARSR"/>
    <property type="match status" value="1"/>
</dbReference>
<dbReference type="PANTHER" id="PTHR33154:SF33">
    <property type="entry name" value="TRANSCRIPTIONAL REPRESSOR SDPR"/>
    <property type="match status" value="1"/>
</dbReference>
<evidence type="ECO:0000259" key="4">
    <source>
        <dbReference type="PROSITE" id="PS50987"/>
    </source>
</evidence>
<accession>A0A0U1PSG7</accession>
<dbReference type="InterPro" id="IPR036388">
    <property type="entry name" value="WH-like_DNA-bd_sf"/>
</dbReference>
<feature type="domain" description="HTH arsR-type" evidence="4">
    <location>
        <begin position="10"/>
        <end position="102"/>
    </location>
</feature>
<dbReference type="PRINTS" id="PR00778">
    <property type="entry name" value="HTHARSR"/>
</dbReference>
<dbReference type="GeneID" id="93666499"/>
<evidence type="ECO:0000256" key="2">
    <source>
        <dbReference type="ARBA" id="ARBA00023125"/>
    </source>
</evidence>
<dbReference type="SUPFAM" id="SSF46785">
    <property type="entry name" value="Winged helix' DNA-binding domain"/>
    <property type="match status" value="1"/>
</dbReference>
<dbReference type="Pfam" id="PF12840">
    <property type="entry name" value="HTH_20"/>
    <property type="match status" value="1"/>
</dbReference>
<keyword evidence="1" id="KW-0805">Transcription regulation</keyword>
<name>A0A0U1PSG7_9MICO</name>
<dbReference type="RefSeq" id="WP_042734294.1">
    <property type="nucleotide sequence ID" value="NZ_CP010848.1"/>
</dbReference>
<reference evidence="6 8" key="2">
    <citation type="submission" date="2018-02" db="EMBL/GenBank/DDBJ databases">
        <title>Bacteriophage NCPPB3778 and a type I-E CRISPR drive the evolution of the US Biological Select Agent, Rathayibacter toxicus.</title>
        <authorList>
            <person name="Davis E.W.II."/>
            <person name="Tabima J.F."/>
            <person name="Weisberg A.J."/>
            <person name="Lopes L.D."/>
            <person name="Wiseman M.S."/>
            <person name="Wiseman M.S."/>
            <person name="Pupko T."/>
            <person name="Belcher M.S."/>
            <person name="Sechler A.J."/>
            <person name="Tancos M.A."/>
            <person name="Schroeder B.K."/>
            <person name="Murray T.D."/>
            <person name="Luster D.G."/>
            <person name="Schneider W.L."/>
            <person name="Rogers E."/>
            <person name="Andreote F.D."/>
            <person name="Grunwald N.J."/>
            <person name="Putnam M.L."/>
            <person name="Chang J.H."/>
        </authorList>
    </citation>
    <scope>NUCLEOTIDE SEQUENCE [LARGE SCALE GENOMIC DNA]</scope>
    <source>
        <strain evidence="6 8">FH99</strain>
    </source>
</reference>
<dbReference type="STRING" id="145458.APU90_07815"/>
<proteinExistence type="predicted"/>
<evidence type="ECO:0000313" key="5">
    <source>
        <dbReference type="EMBL" id="KKM45024.1"/>
    </source>
</evidence>
<dbReference type="OrthoDB" id="4471357at2"/>
<reference evidence="5 7" key="1">
    <citation type="submission" date="2015-04" db="EMBL/GenBank/DDBJ databases">
        <title>Draft genome sequence of Rathayibacter toxicus strain FH-142 (AKA 70134 or CS 32), a Western Australian isolate.</title>
        <authorList>
            <consortium name="Consortium for Microbial Forensics and Genomics (microFORGE)"/>
            <person name="Knight B.M."/>
            <person name="Roberts D.P."/>
            <person name="Lin D."/>
            <person name="Hari K."/>
            <person name="Fletcher J."/>
            <person name="Melcher U."/>
            <person name="Blagden T."/>
            <person name="Luster D.G."/>
            <person name="Sechler A.J."/>
            <person name="Schneider W.L."/>
            <person name="Winegar R.A."/>
        </authorList>
    </citation>
    <scope>NUCLEOTIDE SEQUENCE [LARGE SCALE GENOMIC DNA]</scope>
    <source>
        <strain evidence="5 7">FH142</strain>
    </source>
</reference>
<evidence type="ECO:0000313" key="8">
    <source>
        <dbReference type="Proteomes" id="UP000237966"/>
    </source>
</evidence>
<keyword evidence="2" id="KW-0238">DNA-binding</keyword>
<dbReference type="SMART" id="SM00418">
    <property type="entry name" value="HTH_ARSR"/>
    <property type="match status" value="1"/>
</dbReference>
<dbReference type="GO" id="GO:0003677">
    <property type="term" value="F:DNA binding"/>
    <property type="evidence" value="ECO:0007669"/>
    <property type="project" value="UniProtKB-KW"/>
</dbReference>
<comment type="caution">
    <text evidence="5">The sequence shown here is derived from an EMBL/GenBank/DDBJ whole genome shotgun (WGS) entry which is preliminary data.</text>
</comment>
<dbReference type="EMBL" id="LBFI01000049">
    <property type="protein sequence ID" value="KKM45024.1"/>
    <property type="molecule type" value="Genomic_DNA"/>
</dbReference>
<dbReference type="PROSITE" id="PS50987">
    <property type="entry name" value="HTH_ARSR_2"/>
    <property type="match status" value="1"/>
</dbReference>
<dbReference type="GO" id="GO:0003700">
    <property type="term" value="F:DNA-binding transcription factor activity"/>
    <property type="evidence" value="ECO:0007669"/>
    <property type="project" value="InterPro"/>
</dbReference>
<evidence type="ECO:0000313" key="6">
    <source>
        <dbReference type="EMBL" id="PPI13848.1"/>
    </source>
</evidence>
<dbReference type="Proteomes" id="UP000237966">
    <property type="component" value="Unassembled WGS sequence"/>
</dbReference>
<dbReference type="EMBL" id="PSWU01000013">
    <property type="protein sequence ID" value="PPI13848.1"/>
    <property type="molecule type" value="Genomic_DNA"/>
</dbReference>
<dbReference type="KEGG" id="rtc:APU90_07815"/>
<keyword evidence="3" id="KW-0804">Transcription</keyword>
<dbReference type="eggNOG" id="COG0640">
    <property type="taxonomic scope" value="Bacteria"/>
</dbReference>
<evidence type="ECO:0000256" key="1">
    <source>
        <dbReference type="ARBA" id="ARBA00023015"/>
    </source>
</evidence>
<sequence>MPSPDPIPGLADLDRLDAVFAALSHRTRRAILVTLLANGGSQTSGKIAGRMDNSWQTTSRHLRQLEEAGVITVGLQGRERIYSLDSAFMLEALDQWGDRFRS</sequence>
<dbReference type="InterPro" id="IPR001845">
    <property type="entry name" value="HTH_ArsR_DNA-bd_dom"/>
</dbReference>
<evidence type="ECO:0000256" key="3">
    <source>
        <dbReference type="ARBA" id="ARBA00023163"/>
    </source>
</evidence>
<organism evidence="5 7">
    <name type="scientific">Rathayibacter toxicus</name>
    <dbReference type="NCBI Taxonomy" id="145458"/>
    <lineage>
        <taxon>Bacteria</taxon>
        <taxon>Bacillati</taxon>
        <taxon>Actinomycetota</taxon>
        <taxon>Actinomycetes</taxon>
        <taxon>Micrococcales</taxon>
        <taxon>Microbacteriaceae</taxon>
        <taxon>Rathayibacter</taxon>
    </lineage>
</organism>
<dbReference type="PANTHER" id="PTHR33154">
    <property type="entry name" value="TRANSCRIPTIONAL REGULATOR, ARSR FAMILY"/>
    <property type="match status" value="1"/>
</dbReference>
<dbReference type="Gene3D" id="1.10.10.10">
    <property type="entry name" value="Winged helix-like DNA-binding domain superfamily/Winged helix DNA-binding domain"/>
    <property type="match status" value="1"/>
</dbReference>